<reference evidence="5" key="2">
    <citation type="submission" date="2023-11" db="UniProtKB">
        <authorList>
            <consortium name="WormBaseParasite"/>
        </authorList>
    </citation>
    <scope>IDENTIFICATION</scope>
</reference>
<dbReference type="CDD" id="cd14504">
    <property type="entry name" value="DUSP23"/>
    <property type="match status" value="1"/>
</dbReference>
<dbReference type="InterPro" id="IPR000387">
    <property type="entry name" value="Tyr_Pase_dom"/>
</dbReference>
<evidence type="ECO:0000313" key="5">
    <source>
        <dbReference type="WBParaSite" id="TREG1_8400.1"/>
    </source>
</evidence>
<proteinExistence type="predicted"/>
<dbReference type="InterPro" id="IPR020422">
    <property type="entry name" value="TYR_PHOSPHATASE_DUAL_dom"/>
</dbReference>
<dbReference type="SMART" id="SM00195">
    <property type="entry name" value="DSPc"/>
    <property type="match status" value="1"/>
</dbReference>
<name>A0AA85KE13_TRIRE</name>
<evidence type="ECO:0008006" key="6">
    <source>
        <dbReference type="Google" id="ProtNLM"/>
    </source>
</evidence>
<dbReference type="WBParaSite" id="TREG1_8400.1">
    <property type="protein sequence ID" value="TREG1_8400.1"/>
    <property type="gene ID" value="TREG1_8400"/>
</dbReference>
<dbReference type="Proteomes" id="UP000050795">
    <property type="component" value="Unassembled WGS sequence"/>
</dbReference>
<dbReference type="SMART" id="SM00404">
    <property type="entry name" value="PTPc_motif"/>
    <property type="match status" value="1"/>
</dbReference>
<dbReference type="InterPro" id="IPR057023">
    <property type="entry name" value="PTP-SAK"/>
</dbReference>
<dbReference type="AlphaFoldDB" id="A0AA85KE13"/>
<feature type="domain" description="Tyrosine specific protein phosphatases" evidence="3">
    <location>
        <begin position="83"/>
        <end position="152"/>
    </location>
</feature>
<dbReference type="InterPro" id="IPR050561">
    <property type="entry name" value="PTP"/>
</dbReference>
<reference evidence="4" key="1">
    <citation type="submission" date="2022-06" db="EMBL/GenBank/DDBJ databases">
        <authorList>
            <person name="Berger JAMES D."/>
            <person name="Berger JAMES D."/>
        </authorList>
    </citation>
    <scope>NUCLEOTIDE SEQUENCE [LARGE SCALE GENOMIC DNA]</scope>
</reference>
<evidence type="ECO:0000256" key="1">
    <source>
        <dbReference type="ARBA" id="ARBA00022801"/>
    </source>
</evidence>
<feature type="domain" description="Tyrosine-protein phosphatase" evidence="2">
    <location>
        <begin position="14"/>
        <end position="165"/>
    </location>
</feature>
<keyword evidence="4" id="KW-1185">Reference proteome</keyword>
<dbReference type="FunFam" id="3.90.190.10:FF:000157">
    <property type="entry name" value="Protein-tyrosine phosphatase"/>
    <property type="match status" value="1"/>
</dbReference>
<organism evidence="4 5">
    <name type="scientific">Trichobilharzia regenti</name>
    <name type="common">Nasal bird schistosome</name>
    <dbReference type="NCBI Taxonomy" id="157069"/>
    <lineage>
        <taxon>Eukaryota</taxon>
        <taxon>Metazoa</taxon>
        <taxon>Spiralia</taxon>
        <taxon>Lophotrochozoa</taxon>
        <taxon>Platyhelminthes</taxon>
        <taxon>Trematoda</taxon>
        <taxon>Digenea</taxon>
        <taxon>Strigeidida</taxon>
        <taxon>Schistosomatoidea</taxon>
        <taxon>Schistosomatidae</taxon>
        <taxon>Trichobilharzia</taxon>
    </lineage>
</organism>
<keyword evidence="1" id="KW-0378">Hydrolase</keyword>
<dbReference type="GO" id="GO:0016791">
    <property type="term" value="F:phosphatase activity"/>
    <property type="evidence" value="ECO:0007669"/>
    <property type="project" value="UniProtKB-ARBA"/>
</dbReference>
<dbReference type="PANTHER" id="PTHR23339">
    <property type="entry name" value="TYROSINE SPECIFIC PROTEIN PHOSPHATASE AND DUAL SPECIFICITY PROTEIN PHOSPHATASE"/>
    <property type="match status" value="1"/>
</dbReference>
<dbReference type="PROSITE" id="PS50056">
    <property type="entry name" value="TYR_PHOSPHATASE_2"/>
    <property type="match status" value="1"/>
</dbReference>
<dbReference type="SUPFAM" id="SSF52799">
    <property type="entry name" value="(Phosphotyrosine protein) phosphatases II"/>
    <property type="match status" value="1"/>
</dbReference>
<protein>
    <recommendedName>
        <fullName evidence="6">TYR_PHOSPHATASE_2 domain-containing protein</fullName>
    </recommendedName>
</protein>
<evidence type="ECO:0000259" key="2">
    <source>
        <dbReference type="PROSITE" id="PS50054"/>
    </source>
</evidence>
<dbReference type="InterPro" id="IPR029021">
    <property type="entry name" value="Prot-tyrosine_phosphatase-like"/>
</dbReference>
<dbReference type="Pfam" id="PF22784">
    <property type="entry name" value="PTP-SAK"/>
    <property type="match status" value="1"/>
</dbReference>
<accession>A0AA85KE13</accession>
<dbReference type="InterPro" id="IPR003595">
    <property type="entry name" value="Tyr_Pase_cat"/>
</dbReference>
<dbReference type="PROSITE" id="PS50054">
    <property type="entry name" value="TYR_PHOSPHATASE_DUAL"/>
    <property type="match status" value="1"/>
</dbReference>
<sequence>MAVLTGCFEFTSFNWVLVLFRRFAATSVAGFAFPHEESEMKYLVRDAGISHVITMCQEAPSFPSDLNVKHYHLPVEDLSAASLPIIQKAMEIIKQAEAKNEKVGVHCQLGRGRAGTILACYLAYKNNLSGSEAIRELRRLRPKSIDEEQEEAVRKYAKYIQQSTLID</sequence>
<evidence type="ECO:0000313" key="4">
    <source>
        <dbReference type="Proteomes" id="UP000050795"/>
    </source>
</evidence>
<dbReference type="Gene3D" id="3.90.190.10">
    <property type="entry name" value="Protein tyrosine phosphatase superfamily"/>
    <property type="match status" value="1"/>
</dbReference>
<evidence type="ECO:0000259" key="3">
    <source>
        <dbReference type="PROSITE" id="PS50056"/>
    </source>
</evidence>